<evidence type="ECO:0000313" key="3">
    <source>
        <dbReference type="Proteomes" id="UP001057580"/>
    </source>
</evidence>
<feature type="region of interest" description="Disordered" evidence="1">
    <location>
        <begin position="278"/>
        <end position="298"/>
    </location>
</feature>
<proteinExistence type="predicted"/>
<name>A0A9E7U9F5_9EURY</name>
<dbReference type="EMBL" id="CP104003">
    <property type="protein sequence ID" value="UWM53193.1"/>
    <property type="molecule type" value="Genomic_DNA"/>
</dbReference>
<sequence>MRRRALLAGGTALLPALAGCAGLGRSDLAAEAPTARLEMAPVSDADVAARVHYSFEQGEVDAGTDRATLMDRVVTDGEATTERVDPLLPAGRPIVYDGTVYRLDREVVEETPATVFSVLVDIVDGDERDGRTVAFSDLPAVDRRVLEREGFADGEPVGVGTTIRYTDAEVAESILVPETDVAIIEWPTHDSEAEWVVEDGYDRTLKRFGYSVAGSRPASEVGAELRDRYAWTLSGLSTAERDLVERAVEATASDGAAGYVVGPDETPSPAFTSLADRFDGRGQVRGPGEDTPDTGDSGTYLVRYDGSVYWTTLLVPGRYETDTPA</sequence>
<dbReference type="RefSeq" id="WP_260592188.1">
    <property type="nucleotide sequence ID" value="NZ_CP104003.1"/>
</dbReference>
<dbReference type="Proteomes" id="UP001057580">
    <property type="component" value="Chromosome"/>
</dbReference>
<dbReference type="AlphaFoldDB" id="A0A9E7U9F5"/>
<dbReference type="GeneID" id="74943497"/>
<evidence type="ECO:0000256" key="1">
    <source>
        <dbReference type="SAM" id="MobiDB-lite"/>
    </source>
</evidence>
<dbReference type="KEGG" id="ssai:N0B31_13705"/>
<gene>
    <name evidence="2" type="ORF">N0B31_13705</name>
</gene>
<keyword evidence="3" id="KW-1185">Reference proteome</keyword>
<dbReference type="PROSITE" id="PS51257">
    <property type="entry name" value="PROKAR_LIPOPROTEIN"/>
    <property type="match status" value="1"/>
</dbReference>
<protein>
    <submittedName>
        <fullName evidence="2">Uncharacterized protein</fullName>
    </submittedName>
</protein>
<accession>A0A9E7U9F5</accession>
<organism evidence="2 3">
    <name type="scientific">Salinirubellus salinus</name>
    <dbReference type="NCBI Taxonomy" id="1364945"/>
    <lineage>
        <taxon>Archaea</taxon>
        <taxon>Methanobacteriati</taxon>
        <taxon>Methanobacteriota</taxon>
        <taxon>Stenosarchaea group</taxon>
        <taxon>Halobacteria</taxon>
        <taxon>Halobacteriales</taxon>
        <taxon>Natronomonadaceae</taxon>
        <taxon>Salinirubellus</taxon>
    </lineage>
</organism>
<reference evidence="2" key="1">
    <citation type="submission" date="2022-09" db="EMBL/GenBank/DDBJ databases">
        <title>Diverse halophilic archaea isolated from saline environments.</title>
        <authorList>
            <person name="Cui H.-L."/>
        </authorList>
    </citation>
    <scope>NUCLEOTIDE SEQUENCE</scope>
    <source>
        <strain evidence="2">ZS-35-S2</strain>
    </source>
</reference>
<evidence type="ECO:0000313" key="2">
    <source>
        <dbReference type="EMBL" id="UWM53193.1"/>
    </source>
</evidence>